<dbReference type="InterPro" id="IPR000601">
    <property type="entry name" value="PKD_dom"/>
</dbReference>
<proteinExistence type="predicted"/>
<dbReference type="OrthoDB" id="5192284at2"/>
<dbReference type="EMBL" id="VAWA01000011">
    <property type="protein sequence ID" value="TLP74362.1"/>
    <property type="molecule type" value="Genomic_DNA"/>
</dbReference>
<dbReference type="AlphaFoldDB" id="A0A5R9A6M5"/>
<dbReference type="PROSITE" id="PS50093">
    <property type="entry name" value="PKD"/>
    <property type="match status" value="1"/>
</dbReference>
<evidence type="ECO:0000313" key="4">
    <source>
        <dbReference type="Proteomes" id="UP000306544"/>
    </source>
</evidence>
<keyword evidence="4" id="KW-1185">Reference proteome</keyword>
<feature type="domain" description="PKD" evidence="2">
    <location>
        <begin position="50"/>
        <end position="108"/>
    </location>
</feature>
<comment type="caution">
    <text evidence="3">The sequence shown here is derived from an EMBL/GenBank/DDBJ whole genome shotgun (WGS) entry which is preliminary data.</text>
</comment>
<protein>
    <recommendedName>
        <fullName evidence="2">PKD domain-containing protein</fullName>
    </recommendedName>
</protein>
<evidence type="ECO:0000313" key="3">
    <source>
        <dbReference type="EMBL" id="TLP74362.1"/>
    </source>
</evidence>
<evidence type="ECO:0000256" key="1">
    <source>
        <dbReference type="SAM" id="MobiDB-lite"/>
    </source>
</evidence>
<sequence>MPIEGGAVAFDEELLGFGYINQHTNVFAEVETQTFSESLLGINVEIRAVPVEYQFDYGDGTSRTSSDPGGPSAPVRARGADASSWEVETATSHIYQETGVFPVNVTTTFIGEYRLPGEAWTPISGSVEIPATPGEADIWRLSHRHVSGACREPSHWGCSGPVELGPGDRPPKIFAEDYDSSGRYIGSHSP</sequence>
<gene>
    <name evidence="3" type="ORF">FEF27_09050</name>
</gene>
<evidence type="ECO:0000259" key="2">
    <source>
        <dbReference type="PROSITE" id="PS50093"/>
    </source>
</evidence>
<reference evidence="3 4" key="1">
    <citation type="submission" date="2019-05" db="EMBL/GenBank/DDBJ databases">
        <title>Nesterenkonia sp. GY239, isolated from the Southern Atlantic Ocean.</title>
        <authorList>
            <person name="Zhang G."/>
        </authorList>
    </citation>
    <scope>NUCLEOTIDE SEQUENCE [LARGE SCALE GENOMIC DNA]</scope>
    <source>
        <strain evidence="3 4">GY239</strain>
    </source>
</reference>
<dbReference type="Proteomes" id="UP000306544">
    <property type="component" value="Unassembled WGS sequence"/>
</dbReference>
<organism evidence="3 4">
    <name type="scientific">Nesterenkonia sphaerica</name>
    <dbReference type="NCBI Taxonomy" id="1804988"/>
    <lineage>
        <taxon>Bacteria</taxon>
        <taxon>Bacillati</taxon>
        <taxon>Actinomycetota</taxon>
        <taxon>Actinomycetes</taxon>
        <taxon>Micrococcales</taxon>
        <taxon>Micrococcaceae</taxon>
        <taxon>Nesterenkonia</taxon>
    </lineage>
</organism>
<name>A0A5R9A6M5_9MICC</name>
<feature type="region of interest" description="Disordered" evidence="1">
    <location>
        <begin position="59"/>
        <end position="82"/>
    </location>
</feature>
<accession>A0A5R9A6M5</accession>